<dbReference type="OrthoDB" id="9935357at2"/>
<sequence>MRFEIIKTKQAQEKIQERLRNTYRVSLSPSRGKLVSYTIPALKDPFPQLRKAILKTRYWERFHHIGYYIETKNGYIRQYFLAGQYYVFNFKYIADKLYSLTLNIERIQKIIKDIQVYYQKTRKILPRTGQPSFNIGDQVYALKSEIAGLLFNVRSIMDSIATMLHFLYGPSSRQFCSFSDYIKYICKDKHRSGEISDDTMKQYIKNHMEWFFIVRDIRDYVTHVGSIDISFYERGDHYLVTIIQDRFEVEKLLNSIILGLRDFLNFFDNYFANRIINEKT</sequence>
<reference evidence="1 2" key="1">
    <citation type="submission" date="2016-04" db="EMBL/GenBank/DDBJ databases">
        <title>Genome analysis of Thermosulfurimonas dismutans, the first thermophilic sulfur-disproportionating bacterium of the phylum Thermodesulfobacteria.</title>
        <authorList>
            <person name="Mardanov A.V."/>
            <person name="Beletsky A.V."/>
            <person name="Kadnikov V.V."/>
            <person name="Slobodkin A.I."/>
            <person name="Ravin N.V."/>
        </authorList>
    </citation>
    <scope>NUCLEOTIDE SEQUENCE [LARGE SCALE GENOMIC DNA]</scope>
    <source>
        <strain evidence="1 2">S95</strain>
    </source>
</reference>
<dbReference type="STRING" id="999894.TDIS_1857"/>
<evidence type="ECO:0000313" key="2">
    <source>
        <dbReference type="Proteomes" id="UP000078390"/>
    </source>
</evidence>
<organism evidence="1 2">
    <name type="scientific">Thermosulfurimonas dismutans</name>
    <dbReference type="NCBI Taxonomy" id="999894"/>
    <lineage>
        <taxon>Bacteria</taxon>
        <taxon>Pseudomonadati</taxon>
        <taxon>Thermodesulfobacteriota</taxon>
        <taxon>Thermodesulfobacteria</taxon>
        <taxon>Thermodesulfobacteriales</taxon>
        <taxon>Thermodesulfobacteriaceae</taxon>
        <taxon>Thermosulfurimonas</taxon>
    </lineage>
</organism>
<dbReference type="Proteomes" id="UP000078390">
    <property type="component" value="Unassembled WGS sequence"/>
</dbReference>
<dbReference type="EMBL" id="LWLG01000017">
    <property type="protein sequence ID" value="OAQ20038.1"/>
    <property type="molecule type" value="Genomic_DNA"/>
</dbReference>
<keyword evidence="2" id="KW-1185">Reference proteome</keyword>
<gene>
    <name evidence="1" type="ORF">TDIS_1857</name>
</gene>
<dbReference type="AlphaFoldDB" id="A0A179D331"/>
<evidence type="ECO:0000313" key="1">
    <source>
        <dbReference type="EMBL" id="OAQ20038.1"/>
    </source>
</evidence>
<comment type="caution">
    <text evidence="1">The sequence shown here is derived from an EMBL/GenBank/DDBJ whole genome shotgun (WGS) entry which is preliminary data.</text>
</comment>
<protein>
    <recommendedName>
        <fullName evidence="3">Cthe-2314-like HEPN domain-containing protein</fullName>
    </recommendedName>
</protein>
<evidence type="ECO:0008006" key="3">
    <source>
        <dbReference type="Google" id="ProtNLM"/>
    </source>
</evidence>
<proteinExistence type="predicted"/>
<accession>A0A179D331</accession>
<dbReference type="RefSeq" id="WP_068671592.1">
    <property type="nucleotide sequence ID" value="NZ_LWLG01000017.1"/>
</dbReference>
<name>A0A179D331_9BACT</name>